<feature type="domain" description="HMA" evidence="6">
    <location>
        <begin position="57"/>
        <end position="99"/>
    </location>
</feature>
<evidence type="ECO:0000256" key="3">
    <source>
        <dbReference type="ARBA" id="ARBA00023288"/>
    </source>
</evidence>
<dbReference type="RefSeq" id="XP_008239231.1">
    <property type="nucleotide sequence ID" value="XM_008241009.2"/>
</dbReference>
<evidence type="ECO:0000256" key="5">
    <source>
        <dbReference type="ARBA" id="ARBA00024045"/>
    </source>
</evidence>
<name>A0ABM0PGB4_PRUMU</name>
<evidence type="ECO:0000256" key="2">
    <source>
        <dbReference type="ARBA" id="ARBA00022723"/>
    </source>
</evidence>
<dbReference type="InterPro" id="IPR051863">
    <property type="entry name" value="HIPP"/>
</dbReference>
<dbReference type="SUPFAM" id="SSF55008">
    <property type="entry name" value="HMA, heavy metal-associated domain"/>
    <property type="match status" value="1"/>
</dbReference>
<protein>
    <submittedName>
        <fullName evidence="8">Uncharacterized protein LOC103337844</fullName>
    </submittedName>
    <submittedName>
        <fullName evidence="9">Uncharacterized protein LOC103337845</fullName>
    </submittedName>
</protein>
<keyword evidence="3" id="KW-0449">Lipoprotein</keyword>
<dbReference type="PANTHER" id="PTHR45811:SF49">
    <property type="entry name" value="OS04G0667600 PROTEIN"/>
    <property type="match status" value="1"/>
</dbReference>
<proteinExistence type="inferred from homology"/>
<keyword evidence="1" id="KW-0488">Methylation</keyword>
<dbReference type="Gene3D" id="3.30.70.100">
    <property type="match status" value="1"/>
</dbReference>
<dbReference type="GeneID" id="103337845"/>
<dbReference type="InterPro" id="IPR036163">
    <property type="entry name" value="HMA_dom_sf"/>
</dbReference>
<dbReference type="GeneID" id="103337844"/>
<evidence type="ECO:0000256" key="1">
    <source>
        <dbReference type="ARBA" id="ARBA00022481"/>
    </source>
</evidence>
<evidence type="ECO:0000313" key="7">
    <source>
        <dbReference type="Proteomes" id="UP000694861"/>
    </source>
</evidence>
<evidence type="ECO:0000313" key="8">
    <source>
        <dbReference type="RefSeq" id="XP_008239231.1"/>
    </source>
</evidence>
<dbReference type="RefSeq" id="XP_008239232.1">
    <property type="nucleotide sequence ID" value="XM_008241010.2"/>
</dbReference>
<sequence length="115" mass="12849">MLKIRLLNMYLQRIANRSSYVSKDVGKFPLGNPVESMQTHKQQKLELKVSDGDKQMKKVMKAVHAINGVSSTGWDAKNQKLTVVGQLDPVLIVTKLRKMASKTELISVGLAKEEI</sequence>
<dbReference type="PANTHER" id="PTHR45811">
    <property type="entry name" value="COPPER TRANSPORT PROTEIN FAMILY-RELATED"/>
    <property type="match status" value="1"/>
</dbReference>
<keyword evidence="7" id="KW-1185">Reference proteome</keyword>
<evidence type="ECO:0000313" key="9">
    <source>
        <dbReference type="RefSeq" id="XP_008239232.1"/>
    </source>
</evidence>
<evidence type="ECO:0000256" key="4">
    <source>
        <dbReference type="ARBA" id="ARBA00023289"/>
    </source>
</evidence>
<dbReference type="Pfam" id="PF00403">
    <property type="entry name" value="HMA"/>
    <property type="match status" value="1"/>
</dbReference>
<reference evidence="7" key="2">
    <citation type="journal article" date="2012" name="Nat. Commun.">
        <title>The genome of Prunus mume.</title>
        <authorList>
            <person name="Zhang Q."/>
            <person name="Chen W."/>
            <person name="Sun L."/>
            <person name="Zhao F."/>
            <person name="Huang B."/>
            <person name="Yang W."/>
            <person name="Tao Y."/>
            <person name="Wang J."/>
            <person name="Yuan Z."/>
            <person name="Fan G."/>
            <person name="Xing Z."/>
            <person name="Han C."/>
            <person name="Pan H."/>
            <person name="Zhong X."/>
            <person name="Shi W."/>
            <person name="Liang X."/>
            <person name="Du D."/>
            <person name="Sun F."/>
            <person name="Xu Z."/>
            <person name="Hao R."/>
            <person name="Lv T."/>
            <person name="Lv Y."/>
            <person name="Zheng Z."/>
            <person name="Sun M."/>
            <person name="Luo L."/>
            <person name="Cai M."/>
            <person name="Gao Y."/>
            <person name="Wang J."/>
            <person name="Yin Y."/>
            <person name="Xu X."/>
            <person name="Cheng T."/>
            <person name="Wang J."/>
        </authorList>
    </citation>
    <scope>NUCLEOTIDE SEQUENCE [LARGE SCALE GENOMIC DNA]</scope>
</reference>
<dbReference type="Proteomes" id="UP000694861">
    <property type="component" value="Linkage group LG7"/>
</dbReference>
<comment type="similarity">
    <text evidence="5">Belongs to the HIPP family.</text>
</comment>
<reference evidence="8 9" key="3">
    <citation type="submission" date="2025-05" db="UniProtKB">
        <authorList>
            <consortium name="RefSeq"/>
        </authorList>
    </citation>
    <scope>IDENTIFICATION</scope>
</reference>
<keyword evidence="2" id="KW-0479">Metal-binding</keyword>
<gene>
    <name evidence="9" type="primary">LOC103337845</name>
    <name evidence="8" type="synonym">LOC103337844</name>
</gene>
<evidence type="ECO:0000259" key="6">
    <source>
        <dbReference type="Pfam" id="PF00403"/>
    </source>
</evidence>
<keyword evidence="4" id="KW-0636">Prenylation</keyword>
<reference evidence="7" key="1">
    <citation type="journal article" date="1997" name="Nucleic Acids Res.">
        <title>tRNAscan-SE: a program for improved detection of transfer RNA genes in genomic sequence.</title>
        <authorList>
            <person name="Lowe T.M."/>
            <person name="Eddy S.R."/>
        </authorList>
    </citation>
    <scope>NUCLEOTIDE SEQUENCE [LARGE SCALE GENOMIC DNA]</scope>
</reference>
<organism evidence="7 9">
    <name type="scientific">Prunus mume</name>
    <name type="common">Japanese apricot</name>
    <name type="synonym">Armeniaca mume</name>
    <dbReference type="NCBI Taxonomy" id="102107"/>
    <lineage>
        <taxon>Eukaryota</taxon>
        <taxon>Viridiplantae</taxon>
        <taxon>Streptophyta</taxon>
        <taxon>Embryophyta</taxon>
        <taxon>Tracheophyta</taxon>
        <taxon>Spermatophyta</taxon>
        <taxon>Magnoliopsida</taxon>
        <taxon>eudicotyledons</taxon>
        <taxon>Gunneridae</taxon>
        <taxon>Pentapetalae</taxon>
        <taxon>rosids</taxon>
        <taxon>fabids</taxon>
        <taxon>Rosales</taxon>
        <taxon>Rosaceae</taxon>
        <taxon>Amygdaloideae</taxon>
        <taxon>Amygdaleae</taxon>
        <taxon>Prunus</taxon>
    </lineage>
</organism>
<dbReference type="InterPro" id="IPR006121">
    <property type="entry name" value="HMA_dom"/>
</dbReference>
<accession>A0ABM0PGB4</accession>